<dbReference type="Proteomes" id="UP001496720">
    <property type="component" value="Unassembled WGS sequence"/>
</dbReference>
<dbReference type="SUPFAM" id="SSF50494">
    <property type="entry name" value="Trypsin-like serine proteases"/>
    <property type="match status" value="1"/>
</dbReference>
<protein>
    <recommendedName>
        <fullName evidence="3">Serine protease</fullName>
    </recommendedName>
</protein>
<organism evidence="1 2">
    <name type="scientific">Streptomyces violaceorubidus</name>
    <dbReference type="NCBI Taxonomy" id="284042"/>
    <lineage>
        <taxon>Bacteria</taxon>
        <taxon>Bacillati</taxon>
        <taxon>Actinomycetota</taxon>
        <taxon>Actinomycetes</taxon>
        <taxon>Kitasatosporales</taxon>
        <taxon>Streptomycetaceae</taxon>
        <taxon>Streptomyces</taxon>
    </lineage>
</organism>
<sequence>MSAFDKTRVAEVVVRSGRTVQYGSGYRISSKLVLTVGHLLDGSESPACTVLLGGGDTELAATPVWRGAGQDLALLSLDLTAQADAAAEGEAAAIPDRVAPVAFGELPDDVGSVPFTGIGFPAFAQRPDSARFRGLRRRDSRLVKGFVQLGSNMKSRLLDLTFTTAAPAAQGPDGQDPWQGVSGTALFAHDTGLLVGVQAHRLPAAGTGGAEAEPVAPALKDPQLRRELLRAGVRPHAEPVALPGQEPGGRLRSVLSQRELIDGFGDFKKNLTSDQLPYVSPGDNHPADADNLFERLVESSERGMLLVGAAGTGKTRTGIEVGRRALEAGWRVLHVVPGESKAITEEVAEQVLGEPGAVLVVIDYLNHSLNESQLDLAAIRHRLIPEARRRGITVALLASVRPGWLQKANRAQLHELFEKVELRQDPSFQRQVTENALLNLAPTAVRRLTVDHMMAICGHRPVIALLVASEIERRVELGISLPEATGLRSGGELSAWLESRLSEDGLTVAGRADDFTPARASSGLLAAAAAAAACPQDLPEVTATARAALAHTDGPTPRAEDVVATLISLGWLEQDDDGVYSVAHDVVADQLMEFVMLPENDTDPDESRTREMLAGCLISPRTVGRFALNIGRLVNDLTLAGRADVVLPMLERWFADEADTIGQVMRRHPSTGSYALGAICSGAPWSVPAVQCWQQVVDPWLSDFGTGTDARHLLYRGLRRLPHDGVLLLIPTALAWLKSYERRREAGYVLGPLLLRTGLPPVAIRQAVTSTFTWLTRHAGVPEAHFVLGPLLGRADLDPQDGLRAVSATLGWLEHHPTSPEARFVLRPLLSRGDLGPEEGVRAVLAALTWLETHAGAPDARFVASPLLARGDLGPEEGVRAVSAALTWLEAHAGAPDARFVASPLLARGDLGPEESARAVRAGMTWLGRHAGNADAGFVLRPLLSRGDLDAGESGRAVSAALTWLDQYAEAEEAQFVVRPLLSRGDLGPEESARAVRAGMTWLGRHAGNADAGFVLRPLLSRGDLDAGESGRAVSAALTWLDQYAETEEAQFVVRPLLARGDLGPEESARAVSAALSWLDRHTEAPEAQFVVNPLLSRSDLGSEEAARAVSASLTWLGQHAGNPSAGYVLAPLLSGRGLDLQHPALVFRAALSWLDAYTVTADAGFVLRALLSRADLDSGESGRAVSAALTWLGRHAGNQDAGFVLRPLLSRGDLGAEESARAVSATLTWLDRYAERVEAQFVVGPLLARGDLEPGQSGRAVSAALVWLGRYPGNQDAGFVLRPLLSRGDLGAEESARAVSATLTWLDRYADGVEAQFVVGPLLSRGDLAPEDSARVTSMVLSWLARHPVAPEAQFVLRPLLQRKILAPDDWRLVVATALTWVDHHPQEAELVLRPLLQRVDLDPGDRARVISAALDRVEGRVATVDADQVLRPLLARSDLGPEDCRRVISA</sequence>
<comment type="caution">
    <text evidence="1">The sequence shown here is derived from an EMBL/GenBank/DDBJ whole genome shotgun (WGS) entry which is preliminary data.</text>
</comment>
<feature type="non-terminal residue" evidence="1">
    <location>
        <position position="1452"/>
    </location>
</feature>
<dbReference type="InterPro" id="IPR043504">
    <property type="entry name" value="Peptidase_S1_PA_chymotrypsin"/>
</dbReference>
<dbReference type="EMBL" id="JBEOZY010000021">
    <property type="protein sequence ID" value="MER6166955.1"/>
    <property type="molecule type" value="Genomic_DNA"/>
</dbReference>
<dbReference type="Gene3D" id="2.40.10.10">
    <property type="entry name" value="Trypsin-like serine proteases"/>
    <property type="match status" value="1"/>
</dbReference>
<dbReference type="InterPro" id="IPR027417">
    <property type="entry name" value="P-loop_NTPase"/>
</dbReference>
<accession>A0ABV1SZ14</accession>
<dbReference type="InterPro" id="IPR009003">
    <property type="entry name" value="Peptidase_S1_PA"/>
</dbReference>
<reference evidence="1 2" key="1">
    <citation type="submission" date="2024-06" db="EMBL/GenBank/DDBJ databases">
        <title>The Natural Products Discovery Center: Release of the First 8490 Sequenced Strains for Exploring Actinobacteria Biosynthetic Diversity.</title>
        <authorList>
            <person name="Kalkreuter E."/>
            <person name="Kautsar S.A."/>
            <person name="Yang D."/>
            <person name="Bader C.D."/>
            <person name="Teijaro C.N."/>
            <person name="Fluegel L."/>
            <person name="Davis C.M."/>
            <person name="Simpson J.R."/>
            <person name="Lauterbach L."/>
            <person name="Steele A.D."/>
            <person name="Gui C."/>
            <person name="Meng S."/>
            <person name="Li G."/>
            <person name="Viehrig K."/>
            <person name="Ye F."/>
            <person name="Su P."/>
            <person name="Kiefer A.F."/>
            <person name="Nichols A."/>
            <person name="Cepeda A.J."/>
            <person name="Yan W."/>
            <person name="Fan B."/>
            <person name="Jiang Y."/>
            <person name="Adhikari A."/>
            <person name="Zheng C.-J."/>
            <person name="Schuster L."/>
            <person name="Cowan T.M."/>
            <person name="Smanski M.J."/>
            <person name="Chevrette M.G."/>
            <person name="De Carvalho L.P.S."/>
            <person name="Shen B."/>
        </authorList>
    </citation>
    <scope>NUCLEOTIDE SEQUENCE [LARGE SCALE GENOMIC DNA]</scope>
    <source>
        <strain evidence="1 2">NPDC001615</strain>
    </source>
</reference>
<evidence type="ECO:0000313" key="2">
    <source>
        <dbReference type="Proteomes" id="UP001496720"/>
    </source>
</evidence>
<dbReference type="SUPFAM" id="SSF52540">
    <property type="entry name" value="P-loop containing nucleoside triphosphate hydrolases"/>
    <property type="match status" value="1"/>
</dbReference>
<proteinExistence type="predicted"/>
<gene>
    <name evidence="1" type="ORF">ABT188_20740</name>
</gene>
<keyword evidence="2" id="KW-1185">Reference proteome</keyword>
<evidence type="ECO:0008006" key="3">
    <source>
        <dbReference type="Google" id="ProtNLM"/>
    </source>
</evidence>
<evidence type="ECO:0000313" key="1">
    <source>
        <dbReference type="EMBL" id="MER6166955.1"/>
    </source>
</evidence>
<name>A0ABV1SZ14_9ACTN</name>